<evidence type="ECO:0000313" key="2">
    <source>
        <dbReference type="EMBL" id="HIX53844.1"/>
    </source>
</evidence>
<dbReference type="EMBL" id="DXEZ01000067">
    <property type="protein sequence ID" value="HIX53844.1"/>
    <property type="molecule type" value="Genomic_DNA"/>
</dbReference>
<feature type="transmembrane region" description="Helical" evidence="1">
    <location>
        <begin position="12"/>
        <end position="33"/>
    </location>
</feature>
<accession>A0A9D2AYH2</accession>
<keyword evidence="1" id="KW-0472">Membrane</keyword>
<organism evidence="2 3">
    <name type="scientific">Candidatus Sphingobacterium stercoripullorum</name>
    <dbReference type="NCBI Taxonomy" id="2838759"/>
    <lineage>
        <taxon>Bacteria</taxon>
        <taxon>Pseudomonadati</taxon>
        <taxon>Bacteroidota</taxon>
        <taxon>Sphingobacteriia</taxon>
        <taxon>Sphingobacteriales</taxon>
        <taxon>Sphingobacteriaceae</taxon>
        <taxon>Sphingobacterium</taxon>
    </lineage>
</organism>
<sequence length="68" mass="7766">MINKIIRFFLENRLVTFILVGMIIIGGIVYSPFRWNVGFLPSDPVPVDALPDIGENQQIVFTEWDGRS</sequence>
<dbReference type="Proteomes" id="UP000824156">
    <property type="component" value="Unassembled WGS sequence"/>
</dbReference>
<reference evidence="2" key="2">
    <citation type="submission" date="2021-04" db="EMBL/GenBank/DDBJ databases">
        <authorList>
            <person name="Gilroy R."/>
        </authorList>
    </citation>
    <scope>NUCLEOTIDE SEQUENCE</scope>
    <source>
        <strain evidence="2">1719</strain>
    </source>
</reference>
<proteinExistence type="predicted"/>
<dbReference type="AlphaFoldDB" id="A0A9D2AYH2"/>
<name>A0A9D2AYH2_9SPHI</name>
<keyword evidence="1" id="KW-1133">Transmembrane helix</keyword>
<comment type="caution">
    <text evidence="2">The sequence shown here is derived from an EMBL/GenBank/DDBJ whole genome shotgun (WGS) entry which is preliminary data.</text>
</comment>
<reference evidence="2" key="1">
    <citation type="journal article" date="2021" name="PeerJ">
        <title>Extensive microbial diversity within the chicken gut microbiome revealed by metagenomics and culture.</title>
        <authorList>
            <person name="Gilroy R."/>
            <person name="Ravi A."/>
            <person name="Getino M."/>
            <person name="Pursley I."/>
            <person name="Horton D.L."/>
            <person name="Alikhan N.F."/>
            <person name="Baker D."/>
            <person name="Gharbi K."/>
            <person name="Hall N."/>
            <person name="Watson M."/>
            <person name="Adriaenssens E.M."/>
            <person name="Foster-Nyarko E."/>
            <person name="Jarju S."/>
            <person name="Secka A."/>
            <person name="Antonio M."/>
            <person name="Oren A."/>
            <person name="Chaudhuri R.R."/>
            <person name="La Ragione R."/>
            <person name="Hildebrand F."/>
            <person name="Pallen M.J."/>
        </authorList>
    </citation>
    <scope>NUCLEOTIDE SEQUENCE</scope>
    <source>
        <strain evidence="2">1719</strain>
    </source>
</reference>
<evidence type="ECO:0000313" key="3">
    <source>
        <dbReference type="Proteomes" id="UP000824156"/>
    </source>
</evidence>
<feature type="non-terminal residue" evidence="2">
    <location>
        <position position="68"/>
    </location>
</feature>
<evidence type="ECO:0000256" key="1">
    <source>
        <dbReference type="SAM" id="Phobius"/>
    </source>
</evidence>
<protein>
    <recommendedName>
        <fullName evidence="4">Efflux RND transporter permease subunit</fullName>
    </recommendedName>
</protein>
<evidence type="ECO:0008006" key="4">
    <source>
        <dbReference type="Google" id="ProtNLM"/>
    </source>
</evidence>
<gene>
    <name evidence="2" type="ORF">H9853_02360</name>
</gene>
<keyword evidence="1" id="KW-0812">Transmembrane</keyword>